<evidence type="ECO:0000256" key="1">
    <source>
        <dbReference type="SAM" id="Phobius"/>
    </source>
</evidence>
<organism evidence="2 3">
    <name type="scientific">Ancylostoma caninum</name>
    <name type="common">Dog hookworm</name>
    <dbReference type="NCBI Taxonomy" id="29170"/>
    <lineage>
        <taxon>Eukaryota</taxon>
        <taxon>Metazoa</taxon>
        <taxon>Ecdysozoa</taxon>
        <taxon>Nematoda</taxon>
        <taxon>Chromadorea</taxon>
        <taxon>Rhabditida</taxon>
        <taxon>Rhabditina</taxon>
        <taxon>Rhabditomorpha</taxon>
        <taxon>Strongyloidea</taxon>
        <taxon>Ancylostomatidae</taxon>
        <taxon>Ancylostomatinae</taxon>
        <taxon>Ancylostoma</taxon>
    </lineage>
</organism>
<dbReference type="Gene3D" id="1.20.1640.10">
    <property type="entry name" value="Multidrug efflux transporter AcrB transmembrane domain"/>
    <property type="match status" value="1"/>
</dbReference>
<dbReference type="OrthoDB" id="6510177at2759"/>
<dbReference type="GO" id="GO:0005886">
    <property type="term" value="C:plasma membrane"/>
    <property type="evidence" value="ECO:0007669"/>
    <property type="project" value="TreeGrafter"/>
</dbReference>
<dbReference type="SUPFAM" id="SSF82866">
    <property type="entry name" value="Multidrug efflux transporter AcrB transmembrane domain"/>
    <property type="match status" value="1"/>
</dbReference>
<keyword evidence="3" id="KW-1185">Reference proteome</keyword>
<keyword evidence="1" id="KW-1133">Transmembrane helix</keyword>
<reference evidence="2 3" key="1">
    <citation type="submission" date="2014-10" db="EMBL/GenBank/DDBJ databases">
        <title>Draft genome of the hookworm Ancylostoma caninum.</title>
        <authorList>
            <person name="Mitreva M."/>
        </authorList>
    </citation>
    <scope>NUCLEOTIDE SEQUENCE [LARGE SCALE GENOMIC DNA]</scope>
    <source>
        <strain evidence="2 3">Baltimore</strain>
    </source>
</reference>
<gene>
    <name evidence="2" type="ORF">ANCCAN_05812</name>
</gene>
<dbReference type="InterPro" id="IPR051697">
    <property type="entry name" value="Patched_domain-protein"/>
</dbReference>
<keyword evidence="1" id="KW-0812">Transmembrane</keyword>
<comment type="caution">
    <text evidence="2">The sequence shown here is derived from an EMBL/GenBank/DDBJ whole genome shotgun (WGS) entry which is preliminary data.</text>
</comment>
<sequence length="140" mass="15466">MDLDPLSMAALLMAIGFSVDFTSHIAYHFYRSKQQDPALRVEDTLTCIGWPLVQVGLSTVVAILPCLLKPSYLVMVFLKTIVVTCSSGVFHGLVVMPAILTAVCKPKDDCWYRDDTEIKTKFLAKLGDILGTNMIDPTKI</sequence>
<dbReference type="GO" id="GO:0030659">
    <property type="term" value="C:cytoplasmic vesicle membrane"/>
    <property type="evidence" value="ECO:0007669"/>
    <property type="project" value="TreeGrafter"/>
</dbReference>
<accession>A0A368GYR2</accession>
<dbReference type="PANTHER" id="PTHR10796:SF104">
    <property type="entry name" value="SSD DOMAIN-CONTAINING PROTEIN"/>
    <property type="match status" value="1"/>
</dbReference>
<feature type="transmembrane region" description="Helical" evidence="1">
    <location>
        <begin position="6"/>
        <end position="27"/>
    </location>
</feature>
<feature type="transmembrane region" description="Helical" evidence="1">
    <location>
        <begin position="80"/>
        <end position="103"/>
    </location>
</feature>
<protein>
    <submittedName>
        <fullName evidence="2">Uncharacterized protein</fullName>
    </submittedName>
</protein>
<name>A0A368GYR2_ANCCA</name>
<dbReference type="Proteomes" id="UP000252519">
    <property type="component" value="Unassembled WGS sequence"/>
</dbReference>
<proteinExistence type="predicted"/>
<dbReference type="EMBL" id="JOJR01000051">
    <property type="protein sequence ID" value="RCN48127.1"/>
    <property type="molecule type" value="Genomic_DNA"/>
</dbReference>
<dbReference type="GO" id="GO:0006897">
    <property type="term" value="P:endocytosis"/>
    <property type="evidence" value="ECO:0007669"/>
    <property type="project" value="TreeGrafter"/>
</dbReference>
<keyword evidence="1" id="KW-0472">Membrane</keyword>
<dbReference type="AlphaFoldDB" id="A0A368GYR2"/>
<feature type="transmembrane region" description="Helical" evidence="1">
    <location>
        <begin position="48"/>
        <end position="68"/>
    </location>
</feature>
<dbReference type="GO" id="GO:0018996">
    <property type="term" value="P:molting cycle, collagen and cuticulin-based cuticle"/>
    <property type="evidence" value="ECO:0007669"/>
    <property type="project" value="TreeGrafter"/>
</dbReference>
<evidence type="ECO:0000313" key="2">
    <source>
        <dbReference type="EMBL" id="RCN48127.1"/>
    </source>
</evidence>
<dbReference type="PANTHER" id="PTHR10796">
    <property type="entry name" value="PATCHED-RELATED"/>
    <property type="match status" value="1"/>
</dbReference>
<evidence type="ECO:0000313" key="3">
    <source>
        <dbReference type="Proteomes" id="UP000252519"/>
    </source>
</evidence>